<evidence type="ECO:0000313" key="4">
    <source>
        <dbReference type="EMBL" id="KAK4089164.1"/>
    </source>
</evidence>
<evidence type="ECO:0000313" key="5">
    <source>
        <dbReference type="Proteomes" id="UP001287286"/>
    </source>
</evidence>
<feature type="region of interest" description="Disordered" evidence="2">
    <location>
        <begin position="693"/>
        <end position="717"/>
    </location>
</feature>
<dbReference type="InterPro" id="IPR050797">
    <property type="entry name" value="Carb_Metab_Trans_Reg"/>
</dbReference>
<organism evidence="4 5">
    <name type="scientific">Purpureocillium lilacinum</name>
    <name type="common">Paecilomyces lilacinus</name>
    <dbReference type="NCBI Taxonomy" id="33203"/>
    <lineage>
        <taxon>Eukaryota</taxon>
        <taxon>Fungi</taxon>
        <taxon>Dikarya</taxon>
        <taxon>Ascomycota</taxon>
        <taxon>Pezizomycotina</taxon>
        <taxon>Sordariomycetes</taxon>
        <taxon>Hypocreomycetidae</taxon>
        <taxon>Hypocreales</taxon>
        <taxon>Ophiocordycipitaceae</taxon>
        <taxon>Purpureocillium</taxon>
    </lineage>
</organism>
<dbReference type="SMART" id="SM00906">
    <property type="entry name" value="Fungal_trans"/>
    <property type="match status" value="1"/>
</dbReference>
<feature type="region of interest" description="Disordered" evidence="2">
    <location>
        <begin position="83"/>
        <end position="126"/>
    </location>
</feature>
<sequence>MAHNASVQRTAPIAIAPKPPRPEQPPRRQDSLHRFEIGPASLQTAESTSFSGSVAPPCQACRFSGTKCVLGDDEDGCVPCQNNGSECSLSSSPQSRKRKLNGDSSNDGGLGKRSSPGISARRLQNSSLSSTAASSSFLEDMANVGGPTMLKRTLGLQNDRYSQYIGPTTDFEPSLINLSTFDPQDESLLSRGTLRKVSDIDTFLMLPDHATPGFEHIIQDADAIEAVVAPHGRKLIDLYFRIVHPAFPIIQKHVFLEKYERSHREFSPPILAAVYILAINWWEQSEELSSLPRPNVQELERLIRRTLADAMNRPKLSTIQAGLLLSQRPEGDQWAPTAQLVAIGQELGLHLDCSNWKIPPWEKGLRRRLAWALYMQDKWGALVHGRPSHICSSNWGVRPLSPNDFPDVEWDENESDEKEDIERGRLLFTRVVQLSGILAEILETFYTLQSTTTISDAGQQGTHLVLSMAKPVQLKLKEWYGGLPATLRLESYSSSSYSPSRATTNRLSSIGYLHLAYFATEITLHRRIIRSLASNSSSVDSYVQHICRSAAKARLISAMDFVNRLTPSHLSSFWYFASKTNFALIGTFGSLLWATSPGREEADWYRRRLGEYRWTLSVSSKPGENRNLTEFAMTMLDISTGLLKKLPEKPSMSRSGSLADMSAPSVPSSFPGSFVGSFAGGSMLGQFSNIPSADVSSVQSPRSADYSSDDDMDDSYATPHRTHDCTIKHLLAFLFRRVQSLGVLADHALSAPAVESTTLYLPSGQGRWSGLVCLPSSQVVNEMPFWASVRPHQDASGPLASVPGSRGTATCATAGGSTVGGFWVRVSVRTDPLLELLLQDETTANETLTPVRTAPSVSFFTRHVRESFEVTDQLLAEGDNFISSFSFTSLAVVLKSDALQLSPTGPASLPFLNAMSGAASKPATADDALSPQRFERELKDLAVKARSDTWAGRAREQLVVYLRAAVLLALLGVYSNVSQLNLSPVYGAIPASIWHSKLLMTGCFVGWAGNVALRRFLPVSAAQALPLIALYTPALQFFLFRYSGQLGAQWGPVVTEAFTLFPLAALTAAAVADDLEGARLTMLPGFVADAAPGLGSWGMLKLVEQRAGEHLRSHMGSLAAYTRVGLDLILGVVYAAFAPSRFLVYAAPPLLHTLIANPHVASPAAMQALVSSMMSENWLLIERRESVTGYVSVVQNMREGFRALRCDHSLLGGNWVHSSGGEVSEPIYGVFAMLEAVRLAESAKPVADKDAHALVVGLGVGTTPSAFVTHGINTTVVEIDRAVYELAAKYFQLKENNPPVIADAVSYTAGLAASAPETYDYIVHDVFTGGAEPVDLFTLEFFQGLGALLKPDGIVAINYAGDLNLPTPKLIYRTIKHVFPTCRIFRESPAEAEAAKGNAPDFTNLVIFCKKTSGPLRFRAPTVRDYLQSPAREEFLHLRHEVAQDALLSGEDTSVLSRNDTSAVVKWHETSALGHWAIMRKALPAMVWEQW</sequence>
<dbReference type="EMBL" id="JAWRVI010000021">
    <property type="protein sequence ID" value="KAK4089164.1"/>
    <property type="molecule type" value="Genomic_DNA"/>
</dbReference>
<dbReference type="Proteomes" id="UP001287286">
    <property type="component" value="Unassembled WGS sequence"/>
</dbReference>
<proteinExistence type="predicted"/>
<dbReference type="InterPro" id="IPR007219">
    <property type="entry name" value="XnlR_reg_dom"/>
</dbReference>
<name>A0ABR0BYR5_PURLI</name>
<dbReference type="InterPro" id="IPR029063">
    <property type="entry name" value="SAM-dependent_MTases_sf"/>
</dbReference>
<accession>A0ABR0BYR5</accession>
<reference evidence="4 5" key="1">
    <citation type="journal article" date="2024" name="Microbiol. Resour. Announc.">
        <title>Genome annotations for the ascomycete fungi Trichoderma harzianum, Trichoderma aggressivum, and Purpureocillium lilacinum.</title>
        <authorList>
            <person name="Beijen E.P.W."/>
            <person name="Ohm R.A."/>
        </authorList>
    </citation>
    <scope>NUCLEOTIDE SEQUENCE [LARGE SCALE GENOMIC DNA]</scope>
    <source>
        <strain evidence="4 5">CBS 150709</strain>
    </source>
</reference>
<comment type="caution">
    <text evidence="4">The sequence shown here is derived from an EMBL/GenBank/DDBJ whole genome shotgun (WGS) entry which is preliminary data.</text>
</comment>
<protein>
    <submittedName>
        <fullName evidence="4">Transcriptional regulator family: Fungal Specific TF</fullName>
    </submittedName>
</protein>
<evidence type="ECO:0000256" key="1">
    <source>
        <dbReference type="ARBA" id="ARBA00023242"/>
    </source>
</evidence>
<dbReference type="PANTHER" id="PTHR31668:SF4">
    <property type="entry name" value="TRANSCRIPTIONAL ACTIVATOR PROTEIN DAL81"/>
    <property type="match status" value="1"/>
</dbReference>
<keyword evidence="5" id="KW-1185">Reference proteome</keyword>
<keyword evidence="1" id="KW-0539">Nucleus</keyword>
<gene>
    <name evidence="4" type="ORF">Purlil1_6597</name>
</gene>
<evidence type="ECO:0000259" key="3">
    <source>
        <dbReference type="SMART" id="SM00906"/>
    </source>
</evidence>
<dbReference type="PANTHER" id="PTHR31668">
    <property type="entry name" value="GLUCOSE TRANSPORT TRANSCRIPTION REGULATOR RGT1-RELATED-RELATED"/>
    <property type="match status" value="1"/>
</dbReference>
<dbReference type="Gene3D" id="3.40.50.150">
    <property type="entry name" value="Vaccinia Virus protein VP39"/>
    <property type="match status" value="1"/>
</dbReference>
<feature type="domain" description="Xylanolytic transcriptional activator regulatory" evidence="3">
    <location>
        <begin position="333"/>
        <end position="405"/>
    </location>
</feature>
<evidence type="ECO:0000256" key="2">
    <source>
        <dbReference type="SAM" id="MobiDB-lite"/>
    </source>
</evidence>
<feature type="compositionally biased region" description="Polar residues" evidence="2">
    <location>
        <begin position="83"/>
        <end position="94"/>
    </location>
</feature>
<dbReference type="NCBIfam" id="NF037959">
    <property type="entry name" value="MFS_SpdSyn"/>
    <property type="match status" value="1"/>
</dbReference>
<dbReference type="SUPFAM" id="SSF53335">
    <property type="entry name" value="S-adenosyl-L-methionine-dependent methyltransferases"/>
    <property type="match status" value="1"/>
</dbReference>
<dbReference type="Pfam" id="PF01564">
    <property type="entry name" value="Spermine_synth"/>
    <property type="match status" value="1"/>
</dbReference>
<dbReference type="CDD" id="cd12148">
    <property type="entry name" value="fungal_TF_MHR"/>
    <property type="match status" value="1"/>
</dbReference>
<feature type="compositionally biased region" description="Basic and acidic residues" evidence="2">
    <location>
        <begin position="20"/>
        <end position="36"/>
    </location>
</feature>
<feature type="compositionally biased region" description="Polar residues" evidence="2">
    <location>
        <begin position="693"/>
        <end position="702"/>
    </location>
</feature>
<dbReference type="Pfam" id="PF04082">
    <property type="entry name" value="Fungal_trans"/>
    <property type="match status" value="1"/>
</dbReference>
<feature type="region of interest" description="Disordered" evidence="2">
    <location>
        <begin position="1"/>
        <end position="49"/>
    </location>
</feature>